<evidence type="ECO:0000313" key="2">
    <source>
        <dbReference type="EMBL" id="NOJ49769.1"/>
    </source>
</evidence>
<keyword evidence="3" id="KW-1185">Reference proteome</keyword>
<dbReference type="AlphaFoldDB" id="A0A7Y4M4R5"/>
<feature type="compositionally biased region" description="Basic and acidic residues" evidence="1">
    <location>
        <begin position="28"/>
        <end position="48"/>
    </location>
</feature>
<evidence type="ECO:0000256" key="1">
    <source>
        <dbReference type="SAM" id="MobiDB-lite"/>
    </source>
</evidence>
<dbReference type="Proteomes" id="UP000528734">
    <property type="component" value="Unassembled WGS sequence"/>
</dbReference>
<accession>A0A7Y4M4R5</accession>
<sequence length="48" mass="5591">MRKEHHPTRIMLDNAQQQSGRWTGQGARDCREDGRHPKDKDHGRIAGR</sequence>
<dbReference type="EMBL" id="JAAVLW010000008">
    <property type="protein sequence ID" value="NOJ49769.1"/>
    <property type="molecule type" value="Genomic_DNA"/>
</dbReference>
<reference evidence="2 3" key="1">
    <citation type="submission" date="2020-03" db="EMBL/GenBank/DDBJ databases">
        <title>Bradyrhizobium diversity isolated from nodules of Muelleranthus trifoliolatus.</title>
        <authorList>
            <person name="Klepa M."/>
            <person name="Helene L."/>
            <person name="Hungria M."/>
        </authorList>
    </citation>
    <scope>NUCLEOTIDE SEQUENCE [LARGE SCALE GENOMIC DNA]</scope>
    <source>
        <strain evidence="2 3">WSM 1744</strain>
    </source>
</reference>
<dbReference type="RefSeq" id="WP_171712826.1">
    <property type="nucleotide sequence ID" value="NZ_JAAVLW010000008.1"/>
</dbReference>
<feature type="region of interest" description="Disordered" evidence="1">
    <location>
        <begin position="1"/>
        <end position="48"/>
    </location>
</feature>
<evidence type="ECO:0000313" key="3">
    <source>
        <dbReference type="Proteomes" id="UP000528734"/>
    </source>
</evidence>
<name>A0A7Y4M4R5_9BRAD</name>
<protein>
    <submittedName>
        <fullName evidence="2">Uncharacterized protein</fullName>
    </submittedName>
</protein>
<comment type="caution">
    <text evidence="2">The sequence shown here is derived from an EMBL/GenBank/DDBJ whole genome shotgun (WGS) entry which is preliminary data.</text>
</comment>
<proteinExistence type="predicted"/>
<organism evidence="2 3">
    <name type="scientific">Bradyrhizobium archetypum</name>
    <dbReference type="NCBI Taxonomy" id="2721160"/>
    <lineage>
        <taxon>Bacteria</taxon>
        <taxon>Pseudomonadati</taxon>
        <taxon>Pseudomonadota</taxon>
        <taxon>Alphaproteobacteria</taxon>
        <taxon>Hyphomicrobiales</taxon>
        <taxon>Nitrobacteraceae</taxon>
        <taxon>Bradyrhizobium</taxon>
    </lineage>
</organism>
<gene>
    <name evidence="2" type="ORF">HCN50_26580</name>
</gene>